<feature type="region of interest" description="Disordered" evidence="1">
    <location>
        <begin position="134"/>
        <end position="178"/>
    </location>
</feature>
<organism evidence="2 3">
    <name type="scientific">Purpureocillium lilacinum</name>
    <name type="common">Paecilomyces lilacinus</name>
    <dbReference type="NCBI Taxonomy" id="33203"/>
    <lineage>
        <taxon>Eukaryota</taxon>
        <taxon>Fungi</taxon>
        <taxon>Dikarya</taxon>
        <taxon>Ascomycota</taxon>
        <taxon>Pezizomycotina</taxon>
        <taxon>Sordariomycetes</taxon>
        <taxon>Hypocreomycetidae</taxon>
        <taxon>Hypocreales</taxon>
        <taxon>Ophiocordycipitaceae</taxon>
        <taxon>Purpureocillium</taxon>
    </lineage>
</organism>
<keyword evidence="3" id="KW-1185">Reference proteome</keyword>
<dbReference type="Proteomes" id="UP001287286">
    <property type="component" value="Unassembled WGS sequence"/>
</dbReference>
<comment type="caution">
    <text evidence="2">The sequence shown here is derived from an EMBL/GenBank/DDBJ whole genome shotgun (WGS) entry which is preliminary data.</text>
</comment>
<reference evidence="2 3" key="1">
    <citation type="journal article" date="2024" name="Microbiol. Resour. Announc.">
        <title>Genome annotations for the ascomycete fungi Trichoderma harzianum, Trichoderma aggressivum, and Purpureocillium lilacinum.</title>
        <authorList>
            <person name="Beijen E.P.W."/>
            <person name="Ohm R.A."/>
        </authorList>
    </citation>
    <scope>NUCLEOTIDE SEQUENCE [LARGE SCALE GENOMIC DNA]</scope>
    <source>
        <strain evidence="2 3">CBS 150709</strain>
    </source>
</reference>
<gene>
    <name evidence="2" type="ORF">Purlil1_3002</name>
</gene>
<name>A0ABR0C7Q6_PURLI</name>
<proteinExistence type="predicted"/>
<evidence type="ECO:0000313" key="3">
    <source>
        <dbReference type="Proteomes" id="UP001287286"/>
    </source>
</evidence>
<protein>
    <submittedName>
        <fullName evidence="2">Uncharacterized protein</fullName>
    </submittedName>
</protein>
<evidence type="ECO:0000256" key="1">
    <source>
        <dbReference type="SAM" id="MobiDB-lite"/>
    </source>
</evidence>
<dbReference type="EMBL" id="JAWRVI010000008">
    <property type="protein sequence ID" value="KAK4092381.1"/>
    <property type="molecule type" value="Genomic_DNA"/>
</dbReference>
<evidence type="ECO:0000313" key="2">
    <source>
        <dbReference type="EMBL" id="KAK4092381.1"/>
    </source>
</evidence>
<feature type="region of interest" description="Disordered" evidence="1">
    <location>
        <begin position="1"/>
        <end position="21"/>
    </location>
</feature>
<accession>A0ABR0C7Q6</accession>
<sequence>MPGHGISMVRMSGKPPAGRPAAEHATPVVVVVVVGMQPYRGTSCRVVSSSRWALQARGVAPMPFQLPCRALAALDAGLRVLVNPWDSTDSSPVRSGANISFISSFFLVLSPHPIQRGPRFHSFLWTRGISNPAPAGERPATGIARNNPGYSNNPVPTRHADDSKANLRRPWPTSRTRKQHVQLVVRADHQDAHAQQWQESAEPVGVLFCPDVLRDDPNATLVRHPAVGELVPSRHLSLINVGVFNHPISCCIRANATQPIDCGFDYRRQHRC</sequence>